<sequence length="522" mass="55981">MKFKNYALAIVSASVLVPPLQVLSESTHGRPASRYLNEDQPFQFSSSAHVCLLAYDMVQCVGYNYYGQLGQPSSDAFGTPVLLNFPNSITAKPKKVVTGYDHTCTLFQDGHVWCNGSNGFQQLGDETSANSATPIQVKKGSVLLVDVIDIEAGAYHNCAIQNNGAMYCWGFNADGQLGMNSIMDGSSAGKKTVQMALSMSATCVITEEDSTKVKSLLSMQVGEYTGHAIFDDKSVHSVGTNRGGTFGDGSTIDSQNIIGDLTNVIAKQISFVIGSDEPSLEPQSSPSTIPSLSPSNLPSISPSLSHSNLPSLSPSLSPSDSPSLSLSLSPSSSPSNLPSLSLSPTQVPDLTVDHYNYNRGWRIEKHVRLLADVNGDGKPDIVGFPNSGVVVTLSTPSYGFETPTYMLTGVMGYDHGWRVEYHPRFVEDVNGDGRADIIGFYNDGVYVSYSESTGFTPPVKMYNDFGNSTGWTVEDHPRFVTDMNGDGKADLVAFGNYDVYVAFANDNGFGAKKKSSLISLQD</sequence>
<dbReference type="SUPFAM" id="SSF50985">
    <property type="entry name" value="RCC1/BLIP-II"/>
    <property type="match status" value="1"/>
</dbReference>
<dbReference type="PANTHER" id="PTHR45982">
    <property type="entry name" value="REGULATOR OF CHROMOSOME CONDENSATION"/>
    <property type="match status" value="1"/>
</dbReference>
<evidence type="ECO:0000313" key="6">
    <source>
        <dbReference type="Proteomes" id="UP001054902"/>
    </source>
</evidence>
<dbReference type="PROSITE" id="PS50012">
    <property type="entry name" value="RCC1_3"/>
    <property type="match status" value="1"/>
</dbReference>
<evidence type="ECO:0000256" key="4">
    <source>
        <dbReference type="SAM" id="SignalP"/>
    </source>
</evidence>
<dbReference type="InterPro" id="IPR000408">
    <property type="entry name" value="Reg_chr_condens"/>
</dbReference>
<dbReference type="AlphaFoldDB" id="A0AAD3DE69"/>
<accession>A0AAD3DE69</accession>
<feature type="region of interest" description="Disordered" evidence="3">
    <location>
        <begin position="276"/>
        <end position="344"/>
    </location>
</feature>
<feature type="signal peptide" evidence="4">
    <location>
        <begin position="1"/>
        <end position="24"/>
    </location>
</feature>
<dbReference type="PANTHER" id="PTHR45982:SF1">
    <property type="entry name" value="REGULATOR OF CHROMOSOME CONDENSATION"/>
    <property type="match status" value="1"/>
</dbReference>
<evidence type="ECO:0000256" key="2">
    <source>
        <dbReference type="PROSITE-ProRule" id="PRU00235"/>
    </source>
</evidence>
<keyword evidence="1 4" id="KW-0732">Signal</keyword>
<dbReference type="Pfam" id="PF13517">
    <property type="entry name" value="FG-GAP_3"/>
    <property type="match status" value="1"/>
</dbReference>
<dbReference type="EMBL" id="BLLK01000075">
    <property type="protein sequence ID" value="GFH61755.1"/>
    <property type="molecule type" value="Genomic_DNA"/>
</dbReference>
<dbReference type="SUPFAM" id="SSF69318">
    <property type="entry name" value="Integrin alpha N-terminal domain"/>
    <property type="match status" value="1"/>
</dbReference>
<organism evidence="5 6">
    <name type="scientific">Chaetoceros tenuissimus</name>
    <dbReference type="NCBI Taxonomy" id="426638"/>
    <lineage>
        <taxon>Eukaryota</taxon>
        <taxon>Sar</taxon>
        <taxon>Stramenopiles</taxon>
        <taxon>Ochrophyta</taxon>
        <taxon>Bacillariophyta</taxon>
        <taxon>Coscinodiscophyceae</taxon>
        <taxon>Chaetocerotophycidae</taxon>
        <taxon>Chaetocerotales</taxon>
        <taxon>Chaetocerotaceae</taxon>
        <taxon>Chaetoceros</taxon>
    </lineage>
</organism>
<gene>
    <name evidence="5" type="ORF">CTEN210_18231</name>
</gene>
<reference evidence="5 6" key="1">
    <citation type="journal article" date="2021" name="Sci. Rep.">
        <title>The genome of the diatom Chaetoceros tenuissimus carries an ancient integrated fragment of an extant virus.</title>
        <authorList>
            <person name="Hongo Y."/>
            <person name="Kimura K."/>
            <person name="Takaki Y."/>
            <person name="Yoshida Y."/>
            <person name="Baba S."/>
            <person name="Kobayashi G."/>
            <person name="Nagasaki K."/>
            <person name="Hano T."/>
            <person name="Tomaru Y."/>
        </authorList>
    </citation>
    <scope>NUCLEOTIDE SEQUENCE [LARGE SCALE GENOMIC DNA]</scope>
    <source>
        <strain evidence="5 6">NIES-3715</strain>
    </source>
</reference>
<evidence type="ECO:0000256" key="1">
    <source>
        <dbReference type="ARBA" id="ARBA00022729"/>
    </source>
</evidence>
<dbReference type="InterPro" id="IPR009091">
    <property type="entry name" value="RCC1/BLIP-II"/>
</dbReference>
<feature type="chain" id="PRO_5042254999" evidence="4">
    <location>
        <begin position="25"/>
        <end position="522"/>
    </location>
</feature>
<evidence type="ECO:0000313" key="5">
    <source>
        <dbReference type="EMBL" id="GFH61755.1"/>
    </source>
</evidence>
<dbReference type="InterPro" id="IPR013517">
    <property type="entry name" value="FG-GAP"/>
</dbReference>
<feature type="repeat" description="RCC1" evidence="2">
    <location>
        <begin position="110"/>
        <end position="163"/>
    </location>
</feature>
<dbReference type="Gene3D" id="2.130.10.130">
    <property type="entry name" value="Integrin alpha, N-terminal"/>
    <property type="match status" value="1"/>
</dbReference>
<dbReference type="Pfam" id="PF13540">
    <property type="entry name" value="RCC1_2"/>
    <property type="match status" value="2"/>
</dbReference>
<feature type="compositionally biased region" description="Low complexity" evidence="3">
    <location>
        <begin position="284"/>
        <end position="344"/>
    </location>
</feature>
<dbReference type="GO" id="GO:0005737">
    <property type="term" value="C:cytoplasm"/>
    <property type="evidence" value="ECO:0007669"/>
    <property type="project" value="TreeGrafter"/>
</dbReference>
<dbReference type="InterPro" id="IPR051553">
    <property type="entry name" value="Ran_GTPase-activating"/>
</dbReference>
<evidence type="ECO:0000256" key="3">
    <source>
        <dbReference type="SAM" id="MobiDB-lite"/>
    </source>
</evidence>
<name>A0AAD3DE69_9STRA</name>
<protein>
    <submittedName>
        <fullName evidence="5">VCBS repeat-containing protein</fullName>
    </submittedName>
</protein>
<dbReference type="InterPro" id="IPR028994">
    <property type="entry name" value="Integrin_alpha_N"/>
</dbReference>
<dbReference type="Gene3D" id="2.130.10.30">
    <property type="entry name" value="Regulator of chromosome condensation 1/beta-lactamase-inhibitor protein II"/>
    <property type="match status" value="1"/>
</dbReference>
<dbReference type="GO" id="GO:0005085">
    <property type="term" value="F:guanyl-nucleotide exchange factor activity"/>
    <property type="evidence" value="ECO:0007669"/>
    <property type="project" value="TreeGrafter"/>
</dbReference>
<proteinExistence type="predicted"/>
<dbReference type="Proteomes" id="UP001054902">
    <property type="component" value="Unassembled WGS sequence"/>
</dbReference>
<keyword evidence="6" id="KW-1185">Reference proteome</keyword>
<comment type="caution">
    <text evidence="5">The sequence shown here is derived from an EMBL/GenBank/DDBJ whole genome shotgun (WGS) entry which is preliminary data.</text>
</comment>